<dbReference type="RefSeq" id="WP_009119851.1">
    <property type="nucleotide sequence ID" value="NZ_CP059567.1"/>
</dbReference>
<organism evidence="3 4">
    <name type="scientific">Neisseria shayeganii</name>
    <dbReference type="NCBI Taxonomy" id="607712"/>
    <lineage>
        <taxon>Bacteria</taxon>
        <taxon>Pseudomonadati</taxon>
        <taxon>Pseudomonadota</taxon>
        <taxon>Betaproteobacteria</taxon>
        <taxon>Neisseriales</taxon>
        <taxon>Neisseriaceae</taxon>
        <taxon>Neisseria</taxon>
    </lineage>
</organism>
<name>A0A7D7NG83_9NEIS</name>
<sequence length="70" mass="7792">MAILTLAVNQIIYIVVTLIIALMFALVLWITLNRKAKPHYENEGQRIIDDEDTPGDDSGLSGSRNRHGAE</sequence>
<evidence type="ECO:0000256" key="1">
    <source>
        <dbReference type="SAM" id="MobiDB-lite"/>
    </source>
</evidence>
<proteinExistence type="predicted"/>
<accession>A0A7D7NG83</accession>
<dbReference type="Proteomes" id="UP000514752">
    <property type="component" value="Chromosome"/>
</dbReference>
<evidence type="ECO:0000313" key="4">
    <source>
        <dbReference type="Proteomes" id="UP000514752"/>
    </source>
</evidence>
<protein>
    <recommendedName>
        <fullName evidence="5">CcoQ/FixQ family Cbb3-type cytochrome c oxidase assembly chaperone</fullName>
    </recommendedName>
</protein>
<keyword evidence="2" id="KW-0472">Membrane</keyword>
<keyword evidence="2" id="KW-0812">Transmembrane</keyword>
<evidence type="ECO:0000256" key="2">
    <source>
        <dbReference type="SAM" id="Phobius"/>
    </source>
</evidence>
<gene>
    <name evidence="3" type="ORF">H3L94_00970</name>
</gene>
<dbReference type="AlphaFoldDB" id="A0A7D7NG83"/>
<dbReference type="EMBL" id="CP059567">
    <property type="protein sequence ID" value="QMT40674.1"/>
    <property type="molecule type" value="Genomic_DNA"/>
</dbReference>
<dbReference type="KEGG" id="nsg:H3L94_00970"/>
<evidence type="ECO:0008006" key="5">
    <source>
        <dbReference type="Google" id="ProtNLM"/>
    </source>
</evidence>
<keyword evidence="2" id="KW-1133">Transmembrane helix</keyword>
<feature type="region of interest" description="Disordered" evidence="1">
    <location>
        <begin position="41"/>
        <end position="70"/>
    </location>
</feature>
<feature type="transmembrane region" description="Helical" evidence="2">
    <location>
        <begin position="12"/>
        <end position="32"/>
    </location>
</feature>
<reference evidence="3 4" key="1">
    <citation type="submission" date="2020-07" db="EMBL/GenBank/DDBJ databases">
        <title>Genomic diversity of species in the Neisseriaceae family.</title>
        <authorList>
            <person name="Vincent A.T."/>
            <person name="Bernet E."/>
            <person name="Veyrier F.J."/>
        </authorList>
    </citation>
    <scope>NUCLEOTIDE SEQUENCE [LARGE SCALE GENOMIC DNA]</scope>
    <source>
        <strain evidence="3 4">DSM 22244</strain>
    </source>
</reference>
<evidence type="ECO:0000313" key="3">
    <source>
        <dbReference type="EMBL" id="QMT40674.1"/>
    </source>
</evidence>